<dbReference type="AlphaFoldDB" id="A0A0L0H8B2"/>
<dbReference type="RefSeq" id="XP_016605236.1">
    <property type="nucleotide sequence ID" value="XM_016757646.1"/>
</dbReference>
<name>A0A0L0H8B2_SPIPD</name>
<dbReference type="EMBL" id="KQ257465">
    <property type="protein sequence ID" value="KNC97196.1"/>
    <property type="molecule type" value="Genomic_DNA"/>
</dbReference>
<dbReference type="VEuPathDB" id="FungiDB:SPPG_09479"/>
<proteinExistence type="predicted"/>
<keyword evidence="2" id="KW-1185">Reference proteome</keyword>
<sequence>MFPTRESSGQNPYFPRGKALSTGRPILFKCPFPYIPLQRHNQQLLNPKIHGRLALYFQHIFVNTTIALRLVADPEVVWKFGRGIINVSVMHHYTGAIAAVYWR</sequence>
<dbReference type="Proteomes" id="UP000053201">
    <property type="component" value="Unassembled WGS sequence"/>
</dbReference>
<evidence type="ECO:0000313" key="1">
    <source>
        <dbReference type="EMBL" id="KNC97196.1"/>
    </source>
</evidence>
<reference evidence="1 2" key="1">
    <citation type="submission" date="2009-08" db="EMBL/GenBank/DDBJ databases">
        <title>The Genome Sequence of Spizellomyces punctatus strain DAOM BR117.</title>
        <authorList>
            <consortium name="The Broad Institute Genome Sequencing Platform"/>
            <person name="Russ C."/>
            <person name="Cuomo C."/>
            <person name="Shea T."/>
            <person name="Young S.K."/>
            <person name="Zeng Q."/>
            <person name="Koehrsen M."/>
            <person name="Haas B."/>
            <person name="Borodovsky M."/>
            <person name="Guigo R."/>
            <person name="Alvarado L."/>
            <person name="Berlin A."/>
            <person name="Bochicchio J."/>
            <person name="Borenstein D."/>
            <person name="Chapman S."/>
            <person name="Chen Z."/>
            <person name="Engels R."/>
            <person name="Freedman E."/>
            <person name="Gellesch M."/>
            <person name="Goldberg J."/>
            <person name="Griggs A."/>
            <person name="Gujja S."/>
            <person name="Heiman D."/>
            <person name="Hepburn T."/>
            <person name="Howarth C."/>
            <person name="Jen D."/>
            <person name="Larson L."/>
            <person name="Lewis B."/>
            <person name="Mehta T."/>
            <person name="Park D."/>
            <person name="Pearson M."/>
            <person name="Roberts A."/>
            <person name="Saif S."/>
            <person name="Shenoy N."/>
            <person name="Sisk P."/>
            <person name="Stolte C."/>
            <person name="Sykes S."/>
            <person name="Thomson T."/>
            <person name="Walk T."/>
            <person name="White J."/>
            <person name="Yandava C."/>
            <person name="Burger G."/>
            <person name="Gray M.W."/>
            <person name="Holland P.W.H."/>
            <person name="King N."/>
            <person name="Lang F.B.F."/>
            <person name="Roger A.J."/>
            <person name="Ruiz-Trillo I."/>
            <person name="Lander E."/>
            <person name="Nusbaum C."/>
        </authorList>
    </citation>
    <scope>NUCLEOTIDE SEQUENCE [LARGE SCALE GENOMIC DNA]</scope>
    <source>
        <strain evidence="1 2">DAOM BR117</strain>
    </source>
</reference>
<protein>
    <submittedName>
        <fullName evidence="1">Uncharacterized protein</fullName>
    </submittedName>
</protein>
<gene>
    <name evidence="1" type="ORF">SPPG_09479</name>
</gene>
<dbReference type="InParanoid" id="A0A0L0H8B2"/>
<dbReference type="GeneID" id="27692604"/>
<accession>A0A0L0H8B2</accession>
<evidence type="ECO:0000313" key="2">
    <source>
        <dbReference type="Proteomes" id="UP000053201"/>
    </source>
</evidence>
<organism evidence="1 2">
    <name type="scientific">Spizellomyces punctatus (strain DAOM BR117)</name>
    <dbReference type="NCBI Taxonomy" id="645134"/>
    <lineage>
        <taxon>Eukaryota</taxon>
        <taxon>Fungi</taxon>
        <taxon>Fungi incertae sedis</taxon>
        <taxon>Chytridiomycota</taxon>
        <taxon>Chytridiomycota incertae sedis</taxon>
        <taxon>Chytridiomycetes</taxon>
        <taxon>Spizellomycetales</taxon>
        <taxon>Spizellomycetaceae</taxon>
        <taxon>Spizellomyces</taxon>
    </lineage>
</organism>